<sequence>MRREKSKRLAQVSDGTESPVQMALVPELTHVFVGGVGVSGGAHRSRYLFGCRQCSEPYSRFQHEAR</sequence>
<reference evidence="1 2" key="1">
    <citation type="submission" date="2018-01" db="EMBL/GenBank/DDBJ databases">
        <title>G. obscuriglobus.</title>
        <authorList>
            <person name="Franke J."/>
            <person name="Blomberg W."/>
            <person name="Selmecki A."/>
        </authorList>
    </citation>
    <scope>NUCLEOTIDE SEQUENCE [LARGE SCALE GENOMIC DNA]</scope>
    <source>
        <strain evidence="1 2">DSM 5831</strain>
    </source>
</reference>
<dbReference type="EMBL" id="CP025958">
    <property type="protein sequence ID" value="AWM36099.1"/>
    <property type="molecule type" value="Genomic_DNA"/>
</dbReference>
<dbReference type="AlphaFoldDB" id="A0A2Z3GP93"/>
<evidence type="ECO:0000313" key="2">
    <source>
        <dbReference type="Proteomes" id="UP000245802"/>
    </source>
</evidence>
<protein>
    <submittedName>
        <fullName evidence="1">Uncharacterized protein</fullName>
    </submittedName>
</protein>
<accession>A0A2Z3GP93</accession>
<evidence type="ECO:0000313" key="1">
    <source>
        <dbReference type="EMBL" id="AWM36099.1"/>
    </source>
</evidence>
<keyword evidence="2" id="KW-1185">Reference proteome</keyword>
<name>A0A2Z3GP93_9BACT</name>
<dbReference type="KEGG" id="gog:C1280_03145"/>
<organism evidence="1 2">
    <name type="scientific">Gemmata obscuriglobus</name>
    <dbReference type="NCBI Taxonomy" id="114"/>
    <lineage>
        <taxon>Bacteria</taxon>
        <taxon>Pseudomonadati</taxon>
        <taxon>Planctomycetota</taxon>
        <taxon>Planctomycetia</taxon>
        <taxon>Gemmatales</taxon>
        <taxon>Gemmataceae</taxon>
        <taxon>Gemmata</taxon>
    </lineage>
</organism>
<dbReference type="Proteomes" id="UP000245802">
    <property type="component" value="Chromosome"/>
</dbReference>
<gene>
    <name evidence="1" type="ORF">C1280_03145</name>
</gene>
<proteinExistence type="predicted"/>